<feature type="signal peptide" evidence="1">
    <location>
        <begin position="1"/>
        <end position="24"/>
    </location>
</feature>
<reference evidence="2" key="1">
    <citation type="submission" date="2020-04" db="EMBL/GenBank/DDBJ databases">
        <title>Draft genome resource of the tomato pathogen Pseudocercospora fuligena.</title>
        <authorList>
            <person name="Zaccaron A."/>
        </authorList>
    </citation>
    <scope>NUCLEOTIDE SEQUENCE</scope>
    <source>
        <strain evidence="2">PF001</strain>
    </source>
</reference>
<sequence length="305" mass="34645">MKFINISSLLGLVLATATISKAATLPPHNIYETVTDTSDFEDDDMSPNNGTLSGFMESKMPNGGRPKVYTFRNTPVHPRQLDKVVKRAFARGDCEEFCKANYGHWACHPNYPWPMTCLGQDRKYRCGEPGQPQENWWTAIEACKDPRLDENGHVKPQNDTTAAGYDHPIRLPEQYFVPGAPIPEDCRDQPYGADLYYNCRNVWQTQRCCAVYSTWQQECLEVQKPFTGEEWCGGMERGLHTLPDGEWAVPDDCAVWRIQDKKCLVPKKGYPGNYINVDGQAIQGDWSMGPGWYRIPVNDDTMPHN</sequence>
<evidence type="ECO:0000313" key="2">
    <source>
        <dbReference type="EMBL" id="KAF7187138.1"/>
    </source>
</evidence>
<dbReference type="AlphaFoldDB" id="A0A8H6VCE9"/>
<dbReference type="OrthoDB" id="3625662at2759"/>
<organism evidence="2 3">
    <name type="scientific">Pseudocercospora fuligena</name>
    <dbReference type="NCBI Taxonomy" id="685502"/>
    <lineage>
        <taxon>Eukaryota</taxon>
        <taxon>Fungi</taxon>
        <taxon>Dikarya</taxon>
        <taxon>Ascomycota</taxon>
        <taxon>Pezizomycotina</taxon>
        <taxon>Dothideomycetes</taxon>
        <taxon>Dothideomycetidae</taxon>
        <taxon>Mycosphaerellales</taxon>
        <taxon>Mycosphaerellaceae</taxon>
        <taxon>Pseudocercospora</taxon>
    </lineage>
</organism>
<dbReference type="EMBL" id="JABCIY010000235">
    <property type="protein sequence ID" value="KAF7187138.1"/>
    <property type="molecule type" value="Genomic_DNA"/>
</dbReference>
<comment type="caution">
    <text evidence="2">The sequence shown here is derived from an EMBL/GenBank/DDBJ whole genome shotgun (WGS) entry which is preliminary data.</text>
</comment>
<protein>
    <submittedName>
        <fullName evidence="2">Uncharacterized protein</fullName>
    </submittedName>
</protein>
<feature type="chain" id="PRO_5034803763" evidence="1">
    <location>
        <begin position="25"/>
        <end position="305"/>
    </location>
</feature>
<keyword evidence="3" id="KW-1185">Reference proteome</keyword>
<proteinExistence type="predicted"/>
<accession>A0A8H6VCE9</accession>
<keyword evidence="1" id="KW-0732">Signal</keyword>
<dbReference type="Proteomes" id="UP000660729">
    <property type="component" value="Unassembled WGS sequence"/>
</dbReference>
<name>A0A8H6VCE9_9PEZI</name>
<gene>
    <name evidence="2" type="ORF">HII31_11519</name>
</gene>
<evidence type="ECO:0000256" key="1">
    <source>
        <dbReference type="SAM" id="SignalP"/>
    </source>
</evidence>
<evidence type="ECO:0000313" key="3">
    <source>
        <dbReference type="Proteomes" id="UP000660729"/>
    </source>
</evidence>